<gene>
    <name evidence="4" type="ORF">SAMN05192539_105118</name>
</gene>
<dbReference type="PRINTS" id="PR00081">
    <property type="entry name" value="GDHRDH"/>
</dbReference>
<evidence type="ECO:0000313" key="4">
    <source>
        <dbReference type="EMBL" id="SEK11225.1"/>
    </source>
</evidence>
<dbReference type="OrthoDB" id="8653364at2"/>
<dbReference type="EMBL" id="FNYE01000051">
    <property type="protein sequence ID" value="SEK11225.1"/>
    <property type="molecule type" value="Genomic_DNA"/>
</dbReference>
<dbReference type="Proteomes" id="UP000198866">
    <property type="component" value="Unassembled WGS sequence"/>
</dbReference>
<proteinExistence type="inferred from homology"/>
<evidence type="ECO:0000313" key="5">
    <source>
        <dbReference type="Proteomes" id="UP000198866"/>
    </source>
</evidence>
<dbReference type="SMART" id="SM00822">
    <property type="entry name" value="PKS_KR"/>
    <property type="match status" value="1"/>
</dbReference>
<feature type="domain" description="Ketoreductase" evidence="3">
    <location>
        <begin position="10"/>
        <end position="165"/>
    </location>
</feature>
<name>A0A1H7EKK4_9BURK</name>
<comment type="similarity">
    <text evidence="1">Belongs to the short-chain dehydrogenases/reductases (SDR) family.</text>
</comment>
<keyword evidence="2" id="KW-0560">Oxidoreductase</keyword>
<dbReference type="SUPFAM" id="SSF51735">
    <property type="entry name" value="NAD(P)-binding Rossmann-fold domains"/>
    <property type="match status" value="1"/>
</dbReference>
<dbReference type="STRING" id="667676.SAMN05192539_105118"/>
<dbReference type="Gene3D" id="3.40.50.720">
    <property type="entry name" value="NAD(P)-binding Rossmann-like Domain"/>
    <property type="match status" value="1"/>
</dbReference>
<dbReference type="AlphaFoldDB" id="A0A1H7EKK4"/>
<evidence type="ECO:0000256" key="2">
    <source>
        <dbReference type="ARBA" id="ARBA00023002"/>
    </source>
</evidence>
<dbReference type="PROSITE" id="PS00061">
    <property type="entry name" value="ADH_SHORT"/>
    <property type="match status" value="1"/>
</dbReference>
<dbReference type="InterPro" id="IPR020904">
    <property type="entry name" value="Sc_DH/Rdtase_CS"/>
</dbReference>
<accession>A0A1H7EKK4</accession>
<keyword evidence="5" id="KW-1185">Reference proteome</keyword>
<evidence type="ECO:0000256" key="1">
    <source>
        <dbReference type="ARBA" id="ARBA00006484"/>
    </source>
</evidence>
<dbReference type="PANTHER" id="PTHR42760">
    <property type="entry name" value="SHORT-CHAIN DEHYDROGENASES/REDUCTASES FAMILY MEMBER"/>
    <property type="match status" value="1"/>
</dbReference>
<evidence type="ECO:0000259" key="3">
    <source>
        <dbReference type="SMART" id="SM00822"/>
    </source>
</evidence>
<dbReference type="PANTHER" id="PTHR42760:SF115">
    <property type="entry name" value="3-OXOACYL-[ACYL-CARRIER-PROTEIN] REDUCTASE FABG"/>
    <property type="match status" value="1"/>
</dbReference>
<dbReference type="InterPro" id="IPR057326">
    <property type="entry name" value="KR_dom"/>
</dbReference>
<reference evidence="5" key="1">
    <citation type="submission" date="2016-10" db="EMBL/GenBank/DDBJ databases">
        <authorList>
            <person name="Varghese N."/>
            <person name="Submissions S."/>
        </authorList>
    </citation>
    <scope>NUCLEOTIDE SEQUENCE [LARGE SCALE GENOMIC DNA]</scope>
    <source>
        <strain evidence="5">LMG 26031</strain>
    </source>
</reference>
<dbReference type="GO" id="GO:0016616">
    <property type="term" value="F:oxidoreductase activity, acting on the CH-OH group of donors, NAD or NADP as acceptor"/>
    <property type="evidence" value="ECO:0007669"/>
    <property type="project" value="TreeGrafter"/>
</dbReference>
<dbReference type="InterPro" id="IPR002347">
    <property type="entry name" value="SDR_fam"/>
</dbReference>
<dbReference type="PRINTS" id="PR00080">
    <property type="entry name" value="SDRFAMILY"/>
</dbReference>
<dbReference type="InterPro" id="IPR036291">
    <property type="entry name" value="NAD(P)-bd_dom_sf"/>
</dbReference>
<dbReference type="FunFam" id="3.40.50.720:FF:000084">
    <property type="entry name" value="Short-chain dehydrogenase reductase"/>
    <property type="match status" value="1"/>
</dbReference>
<sequence>MPSLFDLDGRTALVTGSTRGIGLALAEGLAQAGARVIINGTREQAVADAVAALNAKLPDTQRASGRSNGGTTDRVIGRAFDVTDEAAVSAAFEHWDSEGIDVDILVNNAGIQFRQPLVDLKLADWQRVIDTNLTAAFIVGREAARRMIARGAGGKIINIGSLTSEAARATVGAYTAAKGGIKMLTRAMSAEWAAHDIQANAIGPGYILTDMNAPLVANASFDAWVKSSNPAQRWGKPEELVGTAVYLASAASSYVNGQIIYVDGGWLAVL</sequence>
<protein>
    <submittedName>
        <fullName evidence="4">Gluconate 5-dehydrogenase</fullName>
    </submittedName>
</protein>
<organism evidence="4 5">
    <name type="scientific">Paraburkholderia diazotrophica</name>
    <dbReference type="NCBI Taxonomy" id="667676"/>
    <lineage>
        <taxon>Bacteria</taxon>
        <taxon>Pseudomonadati</taxon>
        <taxon>Pseudomonadota</taxon>
        <taxon>Betaproteobacteria</taxon>
        <taxon>Burkholderiales</taxon>
        <taxon>Burkholderiaceae</taxon>
        <taxon>Paraburkholderia</taxon>
    </lineage>
</organism>
<dbReference type="Pfam" id="PF13561">
    <property type="entry name" value="adh_short_C2"/>
    <property type="match status" value="1"/>
</dbReference>
<dbReference type="RefSeq" id="WP_090873550.1">
    <property type="nucleotide sequence ID" value="NZ_FNYE01000051.1"/>
</dbReference>